<organism evidence="3 4">
    <name type="scientific">Punica granatum</name>
    <name type="common">Pomegranate</name>
    <dbReference type="NCBI Taxonomy" id="22663"/>
    <lineage>
        <taxon>Eukaryota</taxon>
        <taxon>Viridiplantae</taxon>
        <taxon>Streptophyta</taxon>
        <taxon>Embryophyta</taxon>
        <taxon>Tracheophyta</taxon>
        <taxon>Spermatophyta</taxon>
        <taxon>Magnoliopsida</taxon>
        <taxon>eudicotyledons</taxon>
        <taxon>Gunneridae</taxon>
        <taxon>Pentapetalae</taxon>
        <taxon>rosids</taxon>
        <taxon>malvids</taxon>
        <taxon>Myrtales</taxon>
        <taxon>Lythraceae</taxon>
        <taxon>Punica</taxon>
    </lineage>
</organism>
<dbReference type="PANTHER" id="PTHR23155:SF1205">
    <property type="entry name" value="DISEASE RESISTANCE PROTEIN RPM1"/>
    <property type="match status" value="1"/>
</dbReference>
<keyword evidence="4" id="KW-1185">Reference proteome</keyword>
<dbReference type="PANTHER" id="PTHR23155">
    <property type="entry name" value="DISEASE RESISTANCE PROTEIN RP"/>
    <property type="match status" value="1"/>
</dbReference>
<dbReference type="EMBL" id="PGOL01009068">
    <property type="protein sequence ID" value="PKI31287.1"/>
    <property type="molecule type" value="Genomic_DNA"/>
</dbReference>
<dbReference type="Gene3D" id="1.20.5.4130">
    <property type="match status" value="1"/>
</dbReference>
<dbReference type="InterPro" id="IPR032675">
    <property type="entry name" value="LRR_dom_sf"/>
</dbReference>
<dbReference type="STRING" id="22663.A0A2I0HHU7"/>
<dbReference type="Pfam" id="PF23598">
    <property type="entry name" value="LRR_14"/>
    <property type="match status" value="1"/>
</dbReference>
<dbReference type="SUPFAM" id="SSF52058">
    <property type="entry name" value="L domain-like"/>
    <property type="match status" value="1"/>
</dbReference>
<dbReference type="AlphaFoldDB" id="A0A2I0HHU7"/>
<evidence type="ECO:0000313" key="4">
    <source>
        <dbReference type="Proteomes" id="UP000233551"/>
    </source>
</evidence>
<reference evidence="3 4" key="1">
    <citation type="submission" date="2017-11" db="EMBL/GenBank/DDBJ databases">
        <title>De-novo sequencing of pomegranate (Punica granatum L.) genome.</title>
        <authorList>
            <person name="Akparov Z."/>
            <person name="Amiraslanov A."/>
            <person name="Hajiyeva S."/>
            <person name="Abbasov M."/>
            <person name="Kaur K."/>
            <person name="Hamwieh A."/>
            <person name="Solovyev V."/>
            <person name="Salamov A."/>
            <person name="Braich B."/>
            <person name="Kosarev P."/>
            <person name="Mahmoud A."/>
            <person name="Hajiyev E."/>
            <person name="Babayeva S."/>
            <person name="Izzatullayeva V."/>
            <person name="Mammadov A."/>
            <person name="Mammadov A."/>
            <person name="Sharifova S."/>
            <person name="Ojaghi J."/>
            <person name="Eynullazada K."/>
            <person name="Bayramov B."/>
            <person name="Abdulazimova A."/>
            <person name="Shahmuradov I."/>
        </authorList>
    </citation>
    <scope>NUCLEOTIDE SEQUENCE [LARGE SCALE GENOMIC DNA]</scope>
    <source>
        <strain evidence="4">cv. AG2017</strain>
        <tissue evidence="3">Leaf</tissue>
    </source>
</reference>
<feature type="domain" description="Disease resistance R13L4/SHOC-2-like LRR" evidence="2">
    <location>
        <begin position="142"/>
        <end position="222"/>
    </location>
</feature>
<gene>
    <name evidence="3" type="ORF">CRG98_048322</name>
</gene>
<comment type="caution">
    <text evidence="3">The sequence shown here is derived from an EMBL/GenBank/DDBJ whole genome shotgun (WGS) entry which is preliminary data.</text>
</comment>
<dbReference type="GO" id="GO:0098542">
    <property type="term" value="P:defense response to other organism"/>
    <property type="evidence" value="ECO:0007669"/>
    <property type="project" value="TreeGrafter"/>
</dbReference>
<dbReference type="Gene3D" id="3.80.10.10">
    <property type="entry name" value="Ribonuclease Inhibitor"/>
    <property type="match status" value="1"/>
</dbReference>
<accession>A0A2I0HHU7</accession>
<dbReference type="InterPro" id="IPR055414">
    <property type="entry name" value="LRR_R13L4/SHOC2-like"/>
</dbReference>
<evidence type="ECO:0000259" key="2">
    <source>
        <dbReference type="Pfam" id="PF23598"/>
    </source>
</evidence>
<dbReference type="Proteomes" id="UP000233551">
    <property type="component" value="Unassembled WGS sequence"/>
</dbReference>
<dbReference type="InterPro" id="IPR044974">
    <property type="entry name" value="Disease_R_plants"/>
</dbReference>
<protein>
    <recommendedName>
        <fullName evidence="2">Disease resistance R13L4/SHOC-2-like LRR domain-containing protein</fullName>
    </recommendedName>
</protein>
<sequence length="223" mass="25696">MERTWDQVRQIRDFAYDVEDSIDQFLFHVLGTSTSSETCSSPMIGKRDIDGWVKSCRFLNLPRELINSAAEREIDGQVKSCRVLNLVLEFIISKAKEENYVQVLAKRSRKKFVAVSLAFLPNDNLDHTHSAFFFGKANFCSFSALFKLLRVVDMKGAPLESFPQGTLRLCLLRYLSVQNTSIQQIPRSIKKLSLLKTLDLKQTLITQLLNIMLWLHNLRRLLI</sequence>
<keyword evidence="1" id="KW-0677">Repeat</keyword>
<evidence type="ECO:0000256" key="1">
    <source>
        <dbReference type="ARBA" id="ARBA00022737"/>
    </source>
</evidence>
<name>A0A2I0HHU7_PUNGR</name>
<evidence type="ECO:0000313" key="3">
    <source>
        <dbReference type="EMBL" id="PKI31287.1"/>
    </source>
</evidence>
<proteinExistence type="predicted"/>